<keyword evidence="1" id="KW-0732">Signal</keyword>
<feature type="chain" id="PRO_5045397436" evidence="1">
    <location>
        <begin position="26"/>
        <end position="111"/>
    </location>
</feature>
<dbReference type="EMBL" id="OY726397">
    <property type="protein sequence ID" value="CAJ1507065.1"/>
    <property type="molecule type" value="Genomic_DNA"/>
</dbReference>
<sequence>MKFCAPFAASVLMAGGLLFAGPATAAGDDATETWTMPDVTGKTLAQAQSAIAGLSDDVTFRTVSTDMTGYARPQLSAPSWTVCATAPRPGGTITAKTTVIFGVVRLHSEPC</sequence>
<feature type="signal peptide" evidence="1">
    <location>
        <begin position="1"/>
        <end position="25"/>
    </location>
</feature>
<accession>A0ABN9NIQ8</accession>
<dbReference type="Proteomes" id="UP001190465">
    <property type="component" value="Chromosome"/>
</dbReference>
<reference evidence="2 3" key="1">
    <citation type="submission" date="2023-08" db="EMBL/GenBank/DDBJ databases">
        <authorList>
            <person name="Folkvardsen B D."/>
            <person name="Norman A."/>
        </authorList>
    </citation>
    <scope>NUCLEOTIDE SEQUENCE [LARGE SCALE GENOMIC DNA]</scope>
    <source>
        <strain evidence="2 3">Mu0053</strain>
    </source>
</reference>
<gene>
    <name evidence="2" type="ORF">MU0053_003385</name>
</gene>
<evidence type="ECO:0000313" key="3">
    <source>
        <dbReference type="Proteomes" id="UP001190465"/>
    </source>
</evidence>
<proteinExistence type="predicted"/>
<dbReference type="RefSeq" id="WP_308478776.1">
    <property type="nucleotide sequence ID" value="NZ_OY726397.1"/>
</dbReference>
<name>A0ABN9NIQ8_9MYCO</name>
<keyword evidence="3" id="KW-1185">Reference proteome</keyword>
<evidence type="ECO:0000313" key="2">
    <source>
        <dbReference type="EMBL" id="CAJ1507065.1"/>
    </source>
</evidence>
<dbReference type="InterPro" id="IPR005543">
    <property type="entry name" value="PASTA_dom"/>
</dbReference>
<dbReference type="CDD" id="cd06577">
    <property type="entry name" value="PASTA_pknB"/>
    <property type="match status" value="1"/>
</dbReference>
<protein>
    <submittedName>
        <fullName evidence="2">PASTA domain-containing protein</fullName>
    </submittedName>
</protein>
<organism evidence="2 3">
    <name type="scientific">[Mycobacterium] burgundiense</name>
    <dbReference type="NCBI Taxonomy" id="3064286"/>
    <lineage>
        <taxon>Bacteria</taxon>
        <taxon>Bacillati</taxon>
        <taxon>Actinomycetota</taxon>
        <taxon>Actinomycetes</taxon>
        <taxon>Mycobacteriales</taxon>
        <taxon>Mycobacteriaceae</taxon>
        <taxon>Mycolicibacterium</taxon>
    </lineage>
</organism>
<evidence type="ECO:0000256" key="1">
    <source>
        <dbReference type="SAM" id="SignalP"/>
    </source>
</evidence>
<dbReference type="Gene3D" id="3.30.10.20">
    <property type="match status" value="1"/>
</dbReference>